<accession>A0A5P1UNF1</accession>
<evidence type="ECO:0000313" key="8">
    <source>
        <dbReference type="Proteomes" id="UP000325177"/>
    </source>
</evidence>
<feature type="transmembrane region" description="Helical" evidence="6">
    <location>
        <begin position="26"/>
        <end position="43"/>
    </location>
</feature>
<dbReference type="Proteomes" id="UP000325177">
    <property type="component" value="Chromosome"/>
</dbReference>
<keyword evidence="3 6" id="KW-0812">Transmembrane</keyword>
<keyword evidence="8" id="KW-1185">Reference proteome</keyword>
<dbReference type="KEGG" id="asue:F2A31_00325"/>
<dbReference type="GO" id="GO:0005886">
    <property type="term" value="C:plasma membrane"/>
    <property type="evidence" value="ECO:0007669"/>
    <property type="project" value="UniProtKB-SubCell"/>
</dbReference>
<protein>
    <submittedName>
        <fullName evidence="7">YitT family protein</fullName>
    </submittedName>
</protein>
<dbReference type="PANTHER" id="PTHR33545">
    <property type="entry name" value="UPF0750 MEMBRANE PROTEIN YITT-RELATED"/>
    <property type="match status" value="1"/>
</dbReference>
<dbReference type="PANTHER" id="PTHR33545:SF5">
    <property type="entry name" value="UPF0750 MEMBRANE PROTEIN YITT"/>
    <property type="match status" value="1"/>
</dbReference>
<feature type="transmembrane region" description="Helical" evidence="6">
    <location>
        <begin position="117"/>
        <end position="139"/>
    </location>
</feature>
<dbReference type="EMBL" id="CP043909">
    <property type="protein sequence ID" value="QER38235.1"/>
    <property type="molecule type" value="Genomic_DNA"/>
</dbReference>
<gene>
    <name evidence="7" type="ORF">F2A31_00325</name>
</gene>
<dbReference type="Pfam" id="PF02588">
    <property type="entry name" value="YitT_membrane"/>
    <property type="match status" value="1"/>
</dbReference>
<evidence type="ECO:0000313" key="7">
    <source>
        <dbReference type="EMBL" id="QER38235.1"/>
    </source>
</evidence>
<reference evidence="7 8" key="1">
    <citation type="submission" date="2019-09" db="EMBL/GenBank/DDBJ databases">
        <title>Acinetobacter sp. C16S1 isolated from saline soil.</title>
        <authorList>
            <person name="Xu L."/>
            <person name="Sun J.-Q."/>
        </authorList>
    </citation>
    <scope>NUCLEOTIDE SEQUENCE [LARGE SCALE GENOMIC DNA]</scope>
    <source>
        <strain evidence="7 8">C16S1</strain>
    </source>
</reference>
<organism evidence="7 8">
    <name type="scientific">Acinetobacter suaedae</name>
    <dbReference type="NCBI Taxonomy" id="2609668"/>
    <lineage>
        <taxon>Bacteria</taxon>
        <taxon>Pseudomonadati</taxon>
        <taxon>Pseudomonadota</taxon>
        <taxon>Gammaproteobacteria</taxon>
        <taxon>Moraxellales</taxon>
        <taxon>Moraxellaceae</taxon>
        <taxon>Acinetobacter</taxon>
    </lineage>
</organism>
<evidence type="ECO:0000256" key="6">
    <source>
        <dbReference type="SAM" id="Phobius"/>
    </source>
</evidence>
<evidence type="ECO:0000256" key="2">
    <source>
        <dbReference type="ARBA" id="ARBA00022475"/>
    </source>
</evidence>
<feature type="transmembrane region" description="Helical" evidence="6">
    <location>
        <begin position="87"/>
        <end position="105"/>
    </location>
</feature>
<proteinExistence type="predicted"/>
<comment type="subcellular location">
    <subcellularLocation>
        <location evidence="1">Cell membrane</location>
        <topology evidence="1">Multi-pass membrane protein</topology>
    </subcellularLocation>
</comment>
<dbReference type="InterPro" id="IPR051461">
    <property type="entry name" value="UPF0750_membrane"/>
</dbReference>
<name>A0A5P1UNF1_9GAMM</name>
<feature type="transmembrane region" description="Helical" evidence="6">
    <location>
        <begin position="184"/>
        <end position="203"/>
    </location>
</feature>
<keyword evidence="5 6" id="KW-0472">Membrane</keyword>
<dbReference type="AlphaFoldDB" id="A0A5P1UNF1"/>
<keyword evidence="2" id="KW-1003">Cell membrane</keyword>
<evidence type="ECO:0000256" key="5">
    <source>
        <dbReference type="ARBA" id="ARBA00023136"/>
    </source>
</evidence>
<evidence type="ECO:0000256" key="1">
    <source>
        <dbReference type="ARBA" id="ARBA00004651"/>
    </source>
</evidence>
<dbReference type="InterPro" id="IPR003740">
    <property type="entry name" value="YitT"/>
</dbReference>
<dbReference type="RefSeq" id="WP_150024647.1">
    <property type="nucleotide sequence ID" value="NZ_CP043909.1"/>
</dbReference>
<sequence length="212" mass="23429">MNTEQNISLVSAVTPVVEQHSKIEDALAMLIGTFILSFAMILLKQAGIMTGGTAGLSLLIHYITDIQFGVLFFLINIPFYYFAYKKMGLALVVKTFIAVALLAGFTETIPHFVQLSAVHPIYATVFANVLMGVSFLILFRHRSSLGGINLLVLYLQERFQLPAGKVQMGIDVAILLTSLFFVDWHLILISILGVVILNSIILLNHKTTRYVA</sequence>
<keyword evidence="4 6" id="KW-1133">Transmembrane helix</keyword>
<feature type="transmembrane region" description="Helical" evidence="6">
    <location>
        <begin position="55"/>
        <end position="81"/>
    </location>
</feature>
<evidence type="ECO:0000256" key="4">
    <source>
        <dbReference type="ARBA" id="ARBA00022989"/>
    </source>
</evidence>
<evidence type="ECO:0000256" key="3">
    <source>
        <dbReference type="ARBA" id="ARBA00022692"/>
    </source>
</evidence>